<protein>
    <submittedName>
        <fullName evidence="2">Uncharacterized protein</fullName>
    </submittedName>
</protein>
<gene>
    <name evidence="2" type="ORF">C2857_004243</name>
</gene>
<name>A0A7S9PSF6_EPIFF</name>
<dbReference type="Proteomes" id="UP000594364">
    <property type="component" value="Chromosome 1"/>
</dbReference>
<dbReference type="EMBL" id="CP031385">
    <property type="protein sequence ID" value="QPG94037.1"/>
    <property type="molecule type" value="Genomic_DNA"/>
</dbReference>
<keyword evidence="1" id="KW-0472">Membrane</keyword>
<feature type="transmembrane region" description="Helical" evidence="1">
    <location>
        <begin position="28"/>
        <end position="53"/>
    </location>
</feature>
<proteinExistence type="predicted"/>
<keyword evidence="1" id="KW-1133">Transmembrane helix</keyword>
<organism evidence="2 3">
    <name type="scientific">Epichloe festucae (strain Fl1)</name>
    <dbReference type="NCBI Taxonomy" id="877507"/>
    <lineage>
        <taxon>Eukaryota</taxon>
        <taxon>Fungi</taxon>
        <taxon>Dikarya</taxon>
        <taxon>Ascomycota</taxon>
        <taxon>Pezizomycotina</taxon>
        <taxon>Sordariomycetes</taxon>
        <taxon>Hypocreomycetidae</taxon>
        <taxon>Hypocreales</taxon>
        <taxon>Clavicipitaceae</taxon>
        <taxon>Epichloe</taxon>
    </lineage>
</organism>
<keyword evidence="3" id="KW-1185">Reference proteome</keyword>
<sequence length="227" mass="24578">MAKRSFSFGPSSRRLPTCKSGFSASTPIYNSIIVIPSGIITTFSATLVAGFGYKPKTAALLNMSSGVVSVFPTLLGTYAILRKFPRWPAITQLLVPTLLGPGLMSFYSKSQAADLENVATNAAVANRFHRPTNFPERGCAALSCRKNHRLRYLRECRDCDDAVACASWLAPQTDVRGTEKKSFESLDRGDADACGLEQRDDGPNESGVPIRVLVGGKFHVTLLIVFA</sequence>
<reference evidence="2 3" key="1">
    <citation type="journal article" date="2018" name="PLoS Genet.">
        <title>Repeat elements organise 3D genome structure and mediate transcription in the filamentous fungus Epichloe festucae.</title>
        <authorList>
            <person name="Winter D.J."/>
            <person name="Ganley A.R.D."/>
            <person name="Young C.A."/>
            <person name="Liachko I."/>
            <person name="Schardl C.L."/>
            <person name="Dupont P.Y."/>
            <person name="Berry D."/>
            <person name="Ram A."/>
            <person name="Scott B."/>
            <person name="Cox M.P."/>
        </authorList>
    </citation>
    <scope>NUCLEOTIDE SEQUENCE [LARGE SCALE GENOMIC DNA]</scope>
    <source>
        <strain evidence="2 3">Fl1</strain>
    </source>
</reference>
<evidence type="ECO:0000256" key="1">
    <source>
        <dbReference type="SAM" id="Phobius"/>
    </source>
</evidence>
<dbReference type="OrthoDB" id="6730379at2759"/>
<accession>A0A7S9PSF6</accession>
<feature type="transmembrane region" description="Helical" evidence="1">
    <location>
        <begin position="60"/>
        <end position="81"/>
    </location>
</feature>
<evidence type="ECO:0000313" key="2">
    <source>
        <dbReference type="EMBL" id="QPG94037.1"/>
    </source>
</evidence>
<evidence type="ECO:0000313" key="3">
    <source>
        <dbReference type="Proteomes" id="UP000594364"/>
    </source>
</evidence>
<dbReference type="AlphaFoldDB" id="A0A7S9PSF6"/>
<keyword evidence="1" id="KW-0812">Transmembrane</keyword>